<name>A0A0F9MFE4_9ZZZZ</name>
<dbReference type="Pfam" id="PF11932">
    <property type="entry name" value="DUF3450"/>
    <property type="match status" value="1"/>
</dbReference>
<dbReference type="AlphaFoldDB" id="A0A0F9MFE4"/>
<evidence type="ECO:0000256" key="1">
    <source>
        <dbReference type="SAM" id="MobiDB-lite"/>
    </source>
</evidence>
<organism evidence="2">
    <name type="scientific">marine sediment metagenome</name>
    <dbReference type="NCBI Taxonomy" id="412755"/>
    <lineage>
        <taxon>unclassified sequences</taxon>
        <taxon>metagenomes</taxon>
        <taxon>ecological metagenomes</taxon>
    </lineage>
</organism>
<comment type="caution">
    <text evidence="2">The sequence shown here is derived from an EMBL/GenBank/DDBJ whole genome shotgun (WGS) entry which is preliminary data.</text>
</comment>
<dbReference type="InterPro" id="IPR016866">
    <property type="entry name" value="UCP028069"/>
</dbReference>
<proteinExistence type="predicted"/>
<protein>
    <recommendedName>
        <fullName evidence="3">DUF3450 family protein</fullName>
    </recommendedName>
</protein>
<sequence>MRSLIKPISVVIALCSTMAVKADTVSELEQLVNKWLQIENQNTELNTHWLEQKSSMEQTLTLLNAEQQQLSELNQRRKKSTSELAQKREQLVTQQSELENDQQQLNDQLARISGQLLSLQVQLPPPLLSSWKNTGDLSDSQLSTTDKLQTALKMLTLLNDFQQRISIHEMAIKHPDGQEVWVKQLYLGAAQAWFVSEDLSYVGIGFPSDLGWQWEFDPSINAEQVALGIAVQQKKRAADWVTLPILSYTSKGLNNGY</sequence>
<accession>A0A0F9MFE4</accession>
<evidence type="ECO:0008006" key="3">
    <source>
        <dbReference type="Google" id="ProtNLM"/>
    </source>
</evidence>
<dbReference type="EMBL" id="LAZR01010275">
    <property type="protein sequence ID" value="KKM67857.1"/>
    <property type="molecule type" value="Genomic_DNA"/>
</dbReference>
<evidence type="ECO:0000313" key="2">
    <source>
        <dbReference type="EMBL" id="KKM67857.1"/>
    </source>
</evidence>
<reference evidence="2" key="1">
    <citation type="journal article" date="2015" name="Nature">
        <title>Complex archaea that bridge the gap between prokaryotes and eukaryotes.</title>
        <authorList>
            <person name="Spang A."/>
            <person name="Saw J.H."/>
            <person name="Jorgensen S.L."/>
            <person name="Zaremba-Niedzwiedzka K."/>
            <person name="Martijn J."/>
            <person name="Lind A.E."/>
            <person name="van Eijk R."/>
            <person name="Schleper C."/>
            <person name="Guy L."/>
            <person name="Ettema T.J."/>
        </authorList>
    </citation>
    <scope>NUCLEOTIDE SEQUENCE</scope>
</reference>
<gene>
    <name evidence="2" type="ORF">LCGC14_1466890</name>
</gene>
<feature type="region of interest" description="Disordered" evidence="1">
    <location>
        <begin position="71"/>
        <end position="97"/>
    </location>
</feature>